<keyword evidence="4" id="KW-1185">Reference proteome</keyword>
<organism evidence="3 4">
    <name type="scientific">Dreissena polymorpha</name>
    <name type="common">Zebra mussel</name>
    <name type="synonym">Mytilus polymorpha</name>
    <dbReference type="NCBI Taxonomy" id="45954"/>
    <lineage>
        <taxon>Eukaryota</taxon>
        <taxon>Metazoa</taxon>
        <taxon>Spiralia</taxon>
        <taxon>Lophotrochozoa</taxon>
        <taxon>Mollusca</taxon>
        <taxon>Bivalvia</taxon>
        <taxon>Autobranchia</taxon>
        <taxon>Heteroconchia</taxon>
        <taxon>Euheterodonta</taxon>
        <taxon>Imparidentia</taxon>
        <taxon>Neoheterodontei</taxon>
        <taxon>Myida</taxon>
        <taxon>Dreissenoidea</taxon>
        <taxon>Dreissenidae</taxon>
        <taxon>Dreissena</taxon>
    </lineage>
</organism>
<gene>
    <name evidence="3" type="ORF">DPMN_030271</name>
</gene>
<keyword evidence="2" id="KW-1133">Transmembrane helix</keyword>
<keyword evidence="2" id="KW-0812">Transmembrane</keyword>
<reference evidence="3" key="2">
    <citation type="submission" date="2020-11" db="EMBL/GenBank/DDBJ databases">
        <authorList>
            <person name="McCartney M.A."/>
            <person name="Auch B."/>
            <person name="Kono T."/>
            <person name="Mallez S."/>
            <person name="Becker A."/>
            <person name="Gohl D.M."/>
            <person name="Silverstein K.A.T."/>
            <person name="Koren S."/>
            <person name="Bechman K.B."/>
            <person name="Herman A."/>
            <person name="Abrahante J.E."/>
            <person name="Garbe J."/>
        </authorList>
    </citation>
    <scope>NUCLEOTIDE SEQUENCE</scope>
    <source>
        <strain evidence="3">Duluth1</strain>
        <tissue evidence="3">Whole animal</tissue>
    </source>
</reference>
<evidence type="ECO:0000313" key="3">
    <source>
        <dbReference type="EMBL" id="KAH3867146.1"/>
    </source>
</evidence>
<keyword evidence="2" id="KW-0472">Membrane</keyword>
<dbReference type="Proteomes" id="UP000828390">
    <property type="component" value="Unassembled WGS sequence"/>
</dbReference>
<protein>
    <submittedName>
        <fullName evidence="3">Uncharacterized protein</fullName>
    </submittedName>
</protein>
<feature type="region of interest" description="Disordered" evidence="1">
    <location>
        <begin position="1"/>
        <end position="21"/>
    </location>
</feature>
<feature type="compositionally biased region" description="Polar residues" evidence="1">
    <location>
        <begin position="8"/>
        <end position="21"/>
    </location>
</feature>
<comment type="caution">
    <text evidence="3">The sequence shown here is derived from an EMBL/GenBank/DDBJ whole genome shotgun (WGS) entry which is preliminary data.</text>
</comment>
<name>A0A9D4M2B0_DREPO</name>
<dbReference type="EMBL" id="JAIWYP010000002">
    <property type="protein sequence ID" value="KAH3867146.1"/>
    <property type="molecule type" value="Genomic_DNA"/>
</dbReference>
<accession>A0A9D4M2B0</accession>
<evidence type="ECO:0000313" key="4">
    <source>
        <dbReference type="Proteomes" id="UP000828390"/>
    </source>
</evidence>
<reference evidence="3" key="1">
    <citation type="journal article" date="2019" name="bioRxiv">
        <title>The Genome of the Zebra Mussel, Dreissena polymorpha: A Resource for Invasive Species Research.</title>
        <authorList>
            <person name="McCartney M.A."/>
            <person name="Auch B."/>
            <person name="Kono T."/>
            <person name="Mallez S."/>
            <person name="Zhang Y."/>
            <person name="Obille A."/>
            <person name="Becker A."/>
            <person name="Abrahante J.E."/>
            <person name="Garbe J."/>
            <person name="Badalamenti J.P."/>
            <person name="Herman A."/>
            <person name="Mangelson H."/>
            <person name="Liachko I."/>
            <person name="Sullivan S."/>
            <person name="Sone E.D."/>
            <person name="Koren S."/>
            <person name="Silverstein K.A.T."/>
            <person name="Beckman K.B."/>
            <person name="Gohl D.M."/>
        </authorList>
    </citation>
    <scope>NUCLEOTIDE SEQUENCE</scope>
    <source>
        <strain evidence="3">Duluth1</strain>
        <tissue evidence="3">Whole animal</tissue>
    </source>
</reference>
<dbReference type="AlphaFoldDB" id="A0A9D4M2B0"/>
<proteinExistence type="predicted"/>
<evidence type="ECO:0000256" key="2">
    <source>
        <dbReference type="SAM" id="Phobius"/>
    </source>
</evidence>
<feature type="transmembrane region" description="Helical" evidence="2">
    <location>
        <begin position="118"/>
        <end position="137"/>
    </location>
</feature>
<sequence>MTKRRNAKSMNRNNHLSSTSMVPCSPANQDFTVTDFSSGSWPVATRVQPGLQEEYLIPVHLLDFHRILPDGRINRRPAFTLIVPCVPSDPTQETANPIQQIAPIAGYRAGLFAKACNLKTTMTLIVLICVIVFGAYLCGCFA</sequence>
<evidence type="ECO:0000256" key="1">
    <source>
        <dbReference type="SAM" id="MobiDB-lite"/>
    </source>
</evidence>